<evidence type="ECO:0008006" key="3">
    <source>
        <dbReference type="Google" id="ProtNLM"/>
    </source>
</evidence>
<reference evidence="2" key="1">
    <citation type="journal article" date="2019" name="Int. J. Syst. Evol. Microbiol.">
        <title>The Global Catalogue of Microorganisms (GCM) 10K type strain sequencing project: providing services to taxonomists for standard genome sequencing and annotation.</title>
        <authorList>
            <consortium name="The Broad Institute Genomics Platform"/>
            <consortium name="The Broad Institute Genome Sequencing Center for Infectious Disease"/>
            <person name="Wu L."/>
            <person name="Ma J."/>
        </authorList>
    </citation>
    <scope>NUCLEOTIDE SEQUENCE [LARGE SCALE GENOMIC DNA]</scope>
    <source>
        <strain evidence="2">KCTC 12861</strain>
    </source>
</reference>
<dbReference type="Gene3D" id="1.10.238.160">
    <property type="match status" value="1"/>
</dbReference>
<dbReference type="RefSeq" id="WP_189435755.1">
    <property type="nucleotide sequence ID" value="NZ_BMXE01000002.1"/>
</dbReference>
<dbReference type="InterPro" id="IPR009061">
    <property type="entry name" value="DNA-bd_dom_put_sf"/>
</dbReference>
<dbReference type="InterPro" id="IPR010260">
    <property type="entry name" value="AlpA"/>
</dbReference>
<evidence type="ECO:0000313" key="1">
    <source>
        <dbReference type="EMBL" id="GHB24491.1"/>
    </source>
</evidence>
<dbReference type="EMBL" id="BMXE01000002">
    <property type="protein sequence ID" value="GHB24491.1"/>
    <property type="molecule type" value="Genomic_DNA"/>
</dbReference>
<name>A0ABQ3E4G4_9HYPH</name>
<dbReference type="SUPFAM" id="SSF46955">
    <property type="entry name" value="Putative DNA-binding domain"/>
    <property type="match status" value="1"/>
</dbReference>
<proteinExistence type="predicted"/>
<gene>
    <name evidence="1" type="ORF">GCM10007094_10670</name>
</gene>
<evidence type="ECO:0000313" key="2">
    <source>
        <dbReference type="Proteomes" id="UP000637980"/>
    </source>
</evidence>
<accession>A0ABQ3E4G4</accession>
<keyword evidence="2" id="KW-1185">Reference proteome</keyword>
<dbReference type="Pfam" id="PF05930">
    <property type="entry name" value="Phage_AlpA"/>
    <property type="match status" value="1"/>
</dbReference>
<dbReference type="Proteomes" id="UP000637980">
    <property type="component" value="Unassembled WGS sequence"/>
</dbReference>
<organism evidence="1 2">
    <name type="scientific">Pseudovibrio japonicus</name>
    <dbReference type="NCBI Taxonomy" id="366534"/>
    <lineage>
        <taxon>Bacteria</taxon>
        <taxon>Pseudomonadati</taxon>
        <taxon>Pseudomonadota</taxon>
        <taxon>Alphaproteobacteria</taxon>
        <taxon>Hyphomicrobiales</taxon>
        <taxon>Stappiaceae</taxon>
        <taxon>Pseudovibrio</taxon>
    </lineage>
</organism>
<comment type="caution">
    <text evidence="1">The sequence shown here is derived from an EMBL/GenBank/DDBJ whole genome shotgun (WGS) entry which is preliminary data.</text>
</comment>
<sequence>MNEYYLSDKELSARWGVARPTIWRWHRQKPNFPKCIKLTEGCSRWRLSEIEAWEASLK</sequence>
<protein>
    <recommendedName>
        <fullName evidence="3">AlpA family transcriptional regulator</fullName>
    </recommendedName>
</protein>